<dbReference type="InterPro" id="IPR055348">
    <property type="entry name" value="DctQ"/>
</dbReference>
<proteinExistence type="inferred from homology"/>
<comment type="similarity">
    <text evidence="8">Belongs to the TRAP transporter small permease family.</text>
</comment>
<keyword evidence="5 9" id="KW-0812">Transmembrane</keyword>
<dbReference type="AlphaFoldDB" id="A0A943FUJ6"/>
<accession>A0A943FUJ6</accession>
<feature type="transmembrane region" description="Helical" evidence="9">
    <location>
        <begin position="60"/>
        <end position="79"/>
    </location>
</feature>
<keyword evidence="2" id="KW-0813">Transport</keyword>
<feature type="transmembrane region" description="Helical" evidence="9">
    <location>
        <begin position="144"/>
        <end position="167"/>
    </location>
</feature>
<comment type="caution">
    <text evidence="11">The sequence shown here is derived from an EMBL/GenBank/DDBJ whole genome shotgun (WGS) entry which is preliminary data.</text>
</comment>
<sequence length="183" mass="20606">MKSNNKTLQGLKKVNDRLLGIETFLLALITILLVAAIFIEVVCRYFLFISAAWAEEFTRYLFIWLTYIGSAYAICDNSHTEIDVLKQVLMKIKGPAREKWLKALEVAAIISTFAFLVVFAKLFFDYMMKIFGTTQTSPTMRIPMGWVYLPVFVGIVLAALHEVYMLAACLLGGDKKSAAEADN</sequence>
<evidence type="ECO:0000256" key="2">
    <source>
        <dbReference type="ARBA" id="ARBA00022448"/>
    </source>
</evidence>
<evidence type="ECO:0000259" key="10">
    <source>
        <dbReference type="Pfam" id="PF04290"/>
    </source>
</evidence>
<reference evidence="11" key="1">
    <citation type="submission" date="2021-02" db="EMBL/GenBank/DDBJ databases">
        <title>Infant gut strain persistence is associated with maternal origin, phylogeny, and functional potential including surface adhesion and iron acquisition.</title>
        <authorList>
            <person name="Lou Y.C."/>
        </authorList>
    </citation>
    <scope>NUCLEOTIDE SEQUENCE</scope>
    <source>
        <strain evidence="11">L3_101_367G1_dasL3_101_367G1_metabat.metabat.26</strain>
    </source>
</reference>
<keyword evidence="3" id="KW-1003">Cell membrane</keyword>
<dbReference type="GO" id="GO:0005886">
    <property type="term" value="C:plasma membrane"/>
    <property type="evidence" value="ECO:0007669"/>
    <property type="project" value="UniProtKB-SubCell"/>
</dbReference>
<dbReference type="InterPro" id="IPR007387">
    <property type="entry name" value="TRAP_DctQ"/>
</dbReference>
<dbReference type="EMBL" id="JAGZAM010000011">
    <property type="protein sequence ID" value="MBS5687795.1"/>
    <property type="molecule type" value="Genomic_DNA"/>
</dbReference>
<protein>
    <submittedName>
        <fullName evidence="11">TRAP transporter small permease</fullName>
    </submittedName>
</protein>
<dbReference type="PANTHER" id="PTHR35011">
    <property type="entry name" value="2,3-DIKETO-L-GULONATE TRAP TRANSPORTER SMALL PERMEASE PROTEIN YIAM"/>
    <property type="match status" value="1"/>
</dbReference>
<keyword evidence="7 9" id="KW-0472">Membrane</keyword>
<dbReference type="Proteomes" id="UP000733372">
    <property type="component" value="Unassembled WGS sequence"/>
</dbReference>
<evidence type="ECO:0000256" key="4">
    <source>
        <dbReference type="ARBA" id="ARBA00022519"/>
    </source>
</evidence>
<name>A0A943FUJ6_9FIRM</name>
<evidence type="ECO:0000256" key="3">
    <source>
        <dbReference type="ARBA" id="ARBA00022475"/>
    </source>
</evidence>
<dbReference type="Pfam" id="PF04290">
    <property type="entry name" value="DctQ"/>
    <property type="match status" value="1"/>
</dbReference>
<evidence type="ECO:0000313" key="11">
    <source>
        <dbReference type="EMBL" id="MBS5687795.1"/>
    </source>
</evidence>
<evidence type="ECO:0000256" key="8">
    <source>
        <dbReference type="ARBA" id="ARBA00038436"/>
    </source>
</evidence>
<evidence type="ECO:0000256" key="9">
    <source>
        <dbReference type="SAM" id="Phobius"/>
    </source>
</evidence>
<keyword evidence="6 9" id="KW-1133">Transmembrane helix</keyword>
<evidence type="ECO:0000256" key="7">
    <source>
        <dbReference type="ARBA" id="ARBA00023136"/>
    </source>
</evidence>
<evidence type="ECO:0000256" key="6">
    <source>
        <dbReference type="ARBA" id="ARBA00022989"/>
    </source>
</evidence>
<organism evidence="11 12">
    <name type="scientific">Faecalibacterium prausnitzii</name>
    <dbReference type="NCBI Taxonomy" id="853"/>
    <lineage>
        <taxon>Bacteria</taxon>
        <taxon>Bacillati</taxon>
        <taxon>Bacillota</taxon>
        <taxon>Clostridia</taxon>
        <taxon>Eubacteriales</taxon>
        <taxon>Oscillospiraceae</taxon>
        <taxon>Faecalibacterium</taxon>
    </lineage>
</organism>
<keyword evidence="4" id="KW-0997">Cell inner membrane</keyword>
<dbReference type="RefSeq" id="WP_270662990.1">
    <property type="nucleotide sequence ID" value="NZ_CP170812.1"/>
</dbReference>
<evidence type="ECO:0000256" key="5">
    <source>
        <dbReference type="ARBA" id="ARBA00022692"/>
    </source>
</evidence>
<evidence type="ECO:0000256" key="1">
    <source>
        <dbReference type="ARBA" id="ARBA00004429"/>
    </source>
</evidence>
<feature type="domain" description="Tripartite ATP-independent periplasmic transporters DctQ component" evidence="10">
    <location>
        <begin position="33"/>
        <end position="168"/>
    </location>
</feature>
<evidence type="ECO:0000313" key="12">
    <source>
        <dbReference type="Proteomes" id="UP000733372"/>
    </source>
</evidence>
<feature type="transmembrane region" description="Helical" evidence="9">
    <location>
        <begin position="21"/>
        <end position="48"/>
    </location>
</feature>
<comment type="subcellular location">
    <subcellularLocation>
        <location evidence="1">Cell inner membrane</location>
        <topology evidence="1">Multi-pass membrane protein</topology>
    </subcellularLocation>
</comment>
<gene>
    <name evidence="11" type="ORF">KHW66_07130</name>
</gene>
<feature type="transmembrane region" description="Helical" evidence="9">
    <location>
        <begin position="100"/>
        <end position="124"/>
    </location>
</feature>